<dbReference type="Proteomes" id="UP000266118">
    <property type="component" value="Chromosome"/>
</dbReference>
<feature type="region of interest" description="Disordered" evidence="2">
    <location>
        <begin position="66"/>
        <end position="85"/>
    </location>
</feature>
<keyword evidence="1" id="KW-0175">Coiled coil</keyword>
<gene>
    <name evidence="4" type="ORF">D6B99_06395</name>
</gene>
<dbReference type="KEGG" id="ark:D6B99_06395"/>
<accession>A0A386HPB0</accession>
<evidence type="ECO:0000256" key="2">
    <source>
        <dbReference type="SAM" id="MobiDB-lite"/>
    </source>
</evidence>
<evidence type="ECO:0000256" key="1">
    <source>
        <dbReference type="SAM" id="Coils"/>
    </source>
</evidence>
<dbReference type="AlphaFoldDB" id="A0A386HPB0"/>
<proteinExistence type="predicted"/>
<evidence type="ECO:0000313" key="4">
    <source>
        <dbReference type="EMBL" id="AYD47271.1"/>
    </source>
</evidence>
<evidence type="ECO:0000259" key="3">
    <source>
        <dbReference type="Pfam" id="PF03050"/>
    </source>
</evidence>
<feature type="domain" description="Transposase IS66 central" evidence="3">
    <location>
        <begin position="366"/>
        <end position="509"/>
    </location>
</feature>
<name>A0A386HPB0_9BACT</name>
<evidence type="ECO:0000313" key="5">
    <source>
        <dbReference type="Proteomes" id="UP000266118"/>
    </source>
</evidence>
<keyword evidence="5" id="KW-1185">Reference proteome</keyword>
<dbReference type="EMBL" id="CP032489">
    <property type="protein sequence ID" value="AYD47271.1"/>
    <property type="molecule type" value="Genomic_DNA"/>
</dbReference>
<feature type="coiled-coil region" evidence="1">
    <location>
        <begin position="17"/>
        <end position="51"/>
    </location>
</feature>
<sequence>MILDRIKTMQFAKIDDINELRKALEILVDAVEVLSQRNDEQAKRIQEQADELAKLKGGNARPVFKNKKKASKNISSGGKEKGLGSVNKIEQKPFREVPIDRSERVPLSKVGLPADIQFKGYETYTQQELVMRTDNVQYLLEVYYSPSEQKTYKAALPACAGKGHFGSGIKSFINVLYHYGNVTTKTMEGLLKGIGLQISAGSINNILRAEHDWAVEEQSSILQAGLSVNKTLQMDCTGNVQKGKNKTTHILTGPLFSVFYTLASKSRIACLNALQGNPKDGLKLMWHKDMEASFREAKVSKVDSKKVMELLTSHGATVLSMDELDALLKDRAPDIFNKNRIGTILKEVMALCYYDYQQDFPRLERLVSDDAPEYGKIATHHALCWVHDARYFNKLSPVLDYSQQIKEDFMGSYWAFYQRLLDYKSLTAKQQKKQKPFIIKAFDALFQPATKYGALDMCIERTRANKQKLLMVLDFPFLPLHNNDSELGARKVVRKRDISLHTWTDWGTELRDAFLTITETARKIGVPIYKYIHDRISGNYKQTSLADRIRLTPI</sequence>
<reference evidence="4 5" key="1">
    <citation type="submission" date="2018-09" db="EMBL/GenBank/DDBJ databases">
        <title>Arachidicoccus sp. nov., a bacterium isolated from soil.</title>
        <authorList>
            <person name="Weon H.-Y."/>
            <person name="Kwon S.-W."/>
            <person name="Lee S.A."/>
        </authorList>
    </citation>
    <scope>NUCLEOTIDE SEQUENCE [LARGE SCALE GENOMIC DNA]</scope>
    <source>
        <strain evidence="4 5">KIS59-12</strain>
    </source>
</reference>
<dbReference type="InterPro" id="IPR004291">
    <property type="entry name" value="Transposase_IS66_central"/>
</dbReference>
<dbReference type="Pfam" id="PF03050">
    <property type="entry name" value="DDE_Tnp_IS66"/>
    <property type="match status" value="1"/>
</dbReference>
<dbReference type="OrthoDB" id="166580at2"/>
<protein>
    <recommendedName>
        <fullName evidence="3">Transposase IS66 central domain-containing protein</fullName>
    </recommendedName>
</protein>
<organism evidence="4 5">
    <name type="scientific">Arachidicoccus soli</name>
    <dbReference type="NCBI Taxonomy" id="2341117"/>
    <lineage>
        <taxon>Bacteria</taxon>
        <taxon>Pseudomonadati</taxon>
        <taxon>Bacteroidota</taxon>
        <taxon>Chitinophagia</taxon>
        <taxon>Chitinophagales</taxon>
        <taxon>Chitinophagaceae</taxon>
        <taxon>Arachidicoccus</taxon>
    </lineage>
</organism>
<dbReference type="RefSeq" id="WP_119986211.1">
    <property type="nucleotide sequence ID" value="NZ_CP032489.1"/>
</dbReference>